<proteinExistence type="predicted"/>
<dbReference type="RefSeq" id="WP_104839185.1">
    <property type="nucleotide sequence ID" value="NZ_CP024307.1"/>
</dbReference>
<organism evidence="1 2">
    <name type="scientific">Rhizobium fredii</name>
    <name type="common">Sinorhizobium fredii</name>
    <dbReference type="NCBI Taxonomy" id="380"/>
    <lineage>
        <taxon>Bacteria</taxon>
        <taxon>Pseudomonadati</taxon>
        <taxon>Pseudomonadota</taxon>
        <taxon>Alphaproteobacteria</taxon>
        <taxon>Hyphomicrobiales</taxon>
        <taxon>Rhizobiaceae</taxon>
        <taxon>Sinorhizobium/Ensifer group</taxon>
        <taxon>Sinorhizobium</taxon>
    </lineage>
</organism>
<dbReference type="EMBL" id="CP024307">
    <property type="protein sequence ID" value="AUX76373.1"/>
    <property type="molecule type" value="Genomic_DNA"/>
</dbReference>
<dbReference type="Proteomes" id="UP000239340">
    <property type="component" value="Chromosome"/>
</dbReference>
<evidence type="ECO:0000313" key="1">
    <source>
        <dbReference type="EMBL" id="AUX76373.1"/>
    </source>
</evidence>
<sequence length="65" mass="7502">MTLTSSNMRTIIAELCCIDRHEIEVAGPLSEKRWRDFQQDPHGTFMKLNDEQQDAVTAIVNRRLA</sequence>
<reference evidence="1 2" key="1">
    <citation type="submission" date="2017-10" db="EMBL/GenBank/DDBJ databases">
        <title>Analysis of the genome sequences of Rhizobium populations associated to common bean (phaseolus vulgaris).</title>
        <authorList>
            <person name="Bustos P."/>
            <person name="Santamaria R.I."/>
            <person name="Miranda-Sanchez F."/>
            <person name="Perez-Carrascal O."/>
            <person name="Juarez S."/>
            <person name="Lozano L."/>
            <person name="Martinez-Flores I."/>
            <person name="Vinuesa P."/>
            <person name="Martinez-Romero E."/>
            <person name="Cevallos M.A."/>
            <person name="Romero D."/>
            <person name="Davila G."/>
            <person name="Gonzalez V."/>
        </authorList>
    </citation>
    <scope>NUCLEOTIDE SEQUENCE [LARGE SCALE GENOMIC DNA]</scope>
    <source>
        <strain evidence="1 2">NXT3</strain>
    </source>
</reference>
<dbReference type="AlphaFoldDB" id="A0A2L0H4H9"/>
<protein>
    <submittedName>
        <fullName evidence="1">Uncharacterized protein</fullName>
    </submittedName>
</protein>
<accession>A0A2L0H4H9</accession>
<gene>
    <name evidence="1" type="ORF">NXT3_CH01805</name>
</gene>
<name>A0A2L0H4H9_RHIFR</name>
<evidence type="ECO:0000313" key="2">
    <source>
        <dbReference type="Proteomes" id="UP000239340"/>
    </source>
</evidence>